<dbReference type="Pfam" id="PF03567">
    <property type="entry name" value="Sulfotransfer_2"/>
    <property type="match status" value="1"/>
</dbReference>
<proteinExistence type="inferred from homology"/>
<evidence type="ECO:0000313" key="10">
    <source>
        <dbReference type="Proteomes" id="UP000276133"/>
    </source>
</evidence>
<accession>A0A3M7Q849</accession>
<keyword evidence="6 8" id="KW-0472">Membrane</keyword>
<dbReference type="PANTHER" id="PTHR12812:SF0">
    <property type="entry name" value="HEPARAN-SULFATE 6-O-SULFOTRANSFERASE"/>
    <property type="match status" value="1"/>
</dbReference>
<dbReference type="OrthoDB" id="406981at2759"/>
<dbReference type="InterPro" id="IPR005331">
    <property type="entry name" value="Sulfotransferase"/>
</dbReference>
<evidence type="ECO:0000256" key="7">
    <source>
        <dbReference type="ARBA" id="ARBA00023180"/>
    </source>
</evidence>
<keyword evidence="7" id="KW-0325">Glycoprotein</keyword>
<keyword evidence="3 8" id="KW-0808">Transferase</keyword>
<comment type="similarity">
    <text evidence="2 8">Belongs to the sulfotransferase 6 family.</text>
</comment>
<dbReference type="EMBL" id="REGN01007070">
    <property type="protein sequence ID" value="RNA07372.1"/>
    <property type="molecule type" value="Genomic_DNA"/>
</dbReference>
<comment type="catalytic activity">
    <reaction evidence="8">
        <text>alpha-D-glucosaminyl-[heparan sulfate](n) + 3'-phosphoadenylyl sulfate = 6-sulfo-alpha-D-glucosaminyl-[heparan sulfate](n) + adenosine 3',5'-bisphosphate + H(+)</text>
        <dbReference type="Rhea" id="RHEA:56604"/>
        <dbReference type="Rhea" id="RHEA-COMP:9830"/>
        <dbReference type="Rhea" id="RHEA-COMP:14621"/>
        <dbReference type="ChEBI" id="CHEBI:15378"/>
        <dbReference type="ChEBI" id="CHEBI:58339"/>
        <dbReference type="ChEBI" id="CHEBI:58343"/>
        <dbReference type="ChEBI" id="CHEBI:58388"/>
        <dbReference type="ChEBI" id="CHEBI:140604"/>
    </reaction>
</comment>
<dbReference type="Gene3D" id="3.40.50.300">
    <property type="entry name" value="P-loop containing nucleotide triphosphate hydrolases"/>
    <property type="match status" value="1"/>
</dbReference>
<keyword evidence="5 8" id="KW-1133">Transmembrane helix</keyword>
<keyword evidence="10" id="KW-1185">Reference proteome</keyword>
<evidence type="ECO:0000256" key="8">
    <source>
        <dbReference type="RuleBase" id="RU364122"/>
    </source>
</evidence>
<comment type="subcellular location">
    <subcellularLocation>
        <location evidence="1">Membrane</location>
        <topology evidence="1">Single-pass membrane protein</topology>
    </subcellularLocation>
    <subcellularLocation>
        <location evidence="8">Membrane</location>
        <topology evidence="8">Single-pass type II membrane protein</topology>
    </subcellularLocation>
</comment>
<dbReference type="Proteomes" id="UP000276133">
    <property type="component" value="Unassembled WGS sequence"/>
</dbReference>
<gene>
    <name evidence="9" type="ORF">BpHYR1_034013</name>
</gene>
<dbReference type="InterPro" id="IPR027417">
    <property type="entry name" value="P-loop_NTPase"/>
</dbReference>
<sequence length="340" mass="40172">MILFFRLIIILNISIFLCLIASISIDLSRLEKYFYQALYSKNLSLNFDSNNQVLVYFHIPNFADSDFNHVLTSSLALHGEKKYSQYLTEIKILSPFNLDKKLKKFKQGQKFSKNQHEISWLFSSGTFRKTCNVHSNLHQFKCCIFNFYSQLGSKNDFHFLAIIRHPVKRYLSEWEHSDKVTIWKKQIKESPCHSIKLNKCLNTENKSTNLSLDEFMSCEFNLANNRQTRMLTNMQTGCENMSDVLILEQAKDNLEKMHFFALNEFQYLSQKLFEKMFQGVKFFRSLPRQNDITKVSIKGYSSAQKDQLVKKIENLNSLDMELYKFAINLFFKRLNSYEII</sequence>
<dbReference type="GO" id="GO:0016020">
    <property type="term" value="C:membrane"/>
    <property type="evidence" value="ECO:0007669"/>
    <property type="project" value="UniProtKB-SubCell"/>
</dbReference>
<keyword evidence="4 8" id="KW-0812">Transmembrane</keyword>
<dbReference type="GO" id="GO:0017095">
    <property type="term" value="F:heparan sulfate 6-sulfotransferase activity"/>
    <property type="evidence" value="ECO:0007669"/>
    <property type="project" value="RHEA"/>
</dbReference>
<dbReference type="PANTHER" id="PTHR12812">
    <property type="entry name" value="HEPARAN SULFATE 6-O-SULFOTRANSFERASE 3"/>
    <property type="match status" value="1"/>
</dbReference>
<name>A0A3M7Q849_BRAPC</name>
<evidence type="ECO:0000256" key="3">
    <source>
        <dbReference type="ARBA" id="ARBA00022679"/>
    </source>
</evidence>
<dbReference type="AlphaFoldDB" id="A0A3M7Q849"/>
<evidence type="ECO:0000256" key="2">
    <source>
        <dbReference type="ARBA" id="ARBA00010109"/>
    </source>
</evidence>
<evidence type="ECO:0000256" key="1">
    <source>
        <dbReference type="ARBA" id="ARBA00004167"/>
    </source>
</evidence>
<comment type="function">
    <text evidence="8">6-O-sulfation enzyme which catalyzes the transfer of sulfate from 3'-phosphoadenosine 5'-phosphosulfate (PAPS) to position 6 of the N-sulfoglucosamine residue (GlcNS) of heparan sulfate.</text>
</comment>
<comment type="caution">
    <text evidence="9">The sequence shown here is derived from an EMBL/GenBank/DDBJ whole genome shotgun (WGS) entry which is preliminary data.</text>
</comment>
<evidence type="ECO:0000313" key="9">
    <source>
        <dbReference type="EMBL" id="RNA07372.1"/>
    </source>
</evidence>
<protein>
    <recommendedName>
        <fullName evidence="8">Heparan-sulfate 6-O-sulfotransferase</fullName>
        <ecNumber evidence="8">2.8.2.-</ecNumber>
    </recommendedName>
</protein>
<dbReference type="InterPro" id="IPR010635">
    <property type="entry name" value="Heparan_SO4-6-sulfoTrfase"/>
</dbReference>
<feature type="transmembrane region" description="Helical" evidence="8">
    <location>
        <begin position="7"/>
        <end position="25"/>
    </location>
</feature>
<evidence type="ECO:0000256" key="5">
    <source>
        <dbReference type="ARBA" id="ARBA00022989"/>
    </source>
</evidence>
<organism evidence="9 10">
    <name type="scientific">Brachionus plicatilis</name>
    <name type="common">Marine rotifer</name>
    <name type="synonym">Brachionus muelleri</name>
    <dbReference type="NCBI Taxonomy" id="10195"/>
    <lineage>
        <taxon>Eukaryota</taxon>
        <taxon>Metazoa</taxon>
        <taxon>Spiralia</taxon>
        <taxon>Gnathifera</taxon>
        <taxon>Rotifera</taxon>
        <taxon>Eurotatoria</taxon>
        <taxon>Monogononta</taxon>
        <taxon>Pseudotrocha</taxon>
        <taxon>Ploima</taxon>
        <taxon>Brachionidae</taxon>
        <taxon>Brachionus</taxon>
    </lineage>
</organism>
<keyword evidence="8" id="KW-0735">Signal-anchor</keyword>
<evidence type="ECO:0000256" key="4">
    <source>
        <dbReference type="ARBA" id="ARBA00022692"/>
    </source>
</evidence>
<dbReference type="EC" id="2.8.2.-" evidence="8"/>
<dbReference type="STRING" id="10195.A0A3M7Q849"/>
<reference evidence="9 10" key="1">
    <citation type="journal article" date="2018" name="Sci. Rep.">
        <title>Genomic signatures of local adaptation to the degree of environmental predictability in rotifers.</title>
        <authorList>
            <person name="Franch-Gras L."/>
            <person name="Hahn C."/>
            <person name="Garcia-Roger E.M."/>
            <person name="Carmona M.J."/>
            <person name="Serra M."/>
            <person name="Gomez A."/>
        </authorList>
    </citation>
    <scope>NUCLEOTIDE SEQUENCE [LARGE SCALE GENOMIC DNA]</scope>
    <source>
        <strain evidence="9">HYR1</strain>
    </source>
</reference>
<evidence type="ECO:0000256" key="6">
    <source>
        <dbReference type="ARBA" id="ARBA00023136"/>
    </source>
</evidence>